<evidence type="ECO:0000313" key="9">
    <source>
        <dbReference type="EMBL" id="AGG67137.1"/>
    </source>
</evidence>
<dbReference type="KEGG" id="ccn:H924_08485"/>
<dbReference type="AlphaFoldDB" id="M1UUV6"/>
<evidence type="ECO:0000259" key="8">
    <source>
        <dbReference type="Pfam" id="PF02687"/>
    </source>
</evidence>
<comment type="subcellular location">
    <subcellularLocation>
        <location evidence="1">Cell membrane</location>
        <topology evidence="1">Multi-pass membrane protein</topology>
    </subcellularLocation>
</comment>
<dbReference type="RefSeq" id="WP_015651568.1">
    <property type="nucleotide sequence ID" value="NC_020506.1"/>
</dbReference>
<keyword evidence="6 7" id="KW-0472">Membrane</keyword>
<accession>M1UUV6</accession>
<dbReference type="PANTHER" id="PTHR43738:SF1">
    <property type="entry name" value="HEMIN TRANSPORT SYSTEM PERMEASE PROTEIN HRTB-RELATED"/>
    <property type="match status" value="1"/>
</dbReference>
<reference evidence="9 10" key="1">
    <citation type="submission" date="2013-02" db="EMBL/GenBank/DDBJ databases">
        <title>The complete genome sequence of Corynebacterium callunae DSM 20147.</title>
        <authorList>
            <person name="Ruckert C."/>
            <person name="Albersmeier A."/>
            <person name="Kalinowski J."/>
        </authorList>
    </citation>
    <scope>NUCLEOTIDE SEQUENCE [LARGE SCALE GENOMIC DNA]</scope>
    <source>
        <strain evidence="9 10">DSM 20147</strain>
    </source>
</reference>
<gene>
    <name evidence="9" type="ORF">H924_08485</name>
</gene>
<sequence length="324" mass="33447">MFQGIKELSAAKGRTLLITITVGLIAIMVTFLSSLTAGLSHQSVSALQYLAGDKDLVLADSGSTSLSASTLDSAASAQLEQAGAQPLWQLRDRLGDTPVMVLNSPDLKPGEISLPAEIDSTQALAQFGAEAAVNTSNDLYLDHLPVVLLNTDDLSALAQTRGVQGPAAAFIDSANTELPSGTIALEGKDRWQASASYQGEKMALNLMILMLYIISGLVLGAFFMVWTIQRLRGIAISSALGAARRVLIADAIGQALIVLAIGIVVGVSFTIALALGLGNALPVVISAATTLYPALILAACGLVGAALSLGPILRIEPRSALMSA</sequence>
<name>M1UUV6_9CORY</name>
<keyword evidence="4 7" id="KW-0812">Transmembrane</keyword>
<keyword evidence="10" id="KW-1185">Reference proteome</keyword>
<evidence type="ECO:0000256" key="1">
    <source>
        <dbReference type="ARBA" id="ARBA00004651"/>
    </source>
</evidence>
<feature type="domain" description="ABC3 transporter permease C-terminal" evidence="8">
    <location>
        <begin position="206"/>
        <end position="317"/>
    </location>
</feature>
<dbReference type="PANTHER" id="PTHR43738">
    <property type="entry name" value="ABC TRANSPORTER, MEMBRANE PROTEIN"/>
    <property type="match status" value="1"/>
</dbReference>
<evidence type="ECO:0000313" key="10">
    <source>
        <dbReference type="Proteomes" id="UP000011760"/>
    </source>
</evidence>
<keyword evidence="3" id="KW-1003">Cell membrane</keyword>
<evidence type="ECO:0000256" key="3">
    <source>
        <dbReference type="ARBA" id="ARBA00022475"/>
    </source>
</evidence>
<dbReference type="GO" id="GO:0005886">
    <property type="term" value="C:plasma membrane"/>
    <property type="evidence" value="ECO:0007669"/>
    <property type="project" value="UniProtKB-SubCell"/>
</dbReference>
<dbReference type="STRING" id="1121353.H924_08485"/>
<proteinExistence type="predicted"/>
<organism evidence="9 10">
    <name type="scientific">Corynebacterium callunae DSM 20147</name>
    <dbReference type="NCBI Taxonomy" id="1121353"/>
    <lineage>
        <taxon>Bacteria</taxon>
        <taxon>Bacillati</taxon>
        <taxon>Actinomycetota</taxon>
        <taxon>Actinomycetes</taxon>
        <taxon>Mycobacteriales</taxon>
        <taxon>Corynebacteriaceae</taxon>
        <taxon>Corynebacterium</taxon>
    </lineage>
</organism>
<feature type="transmembrane region" description="Helical" evidence="7">
    <location>
        <begin position="247"/>
        <end position="271"/>
    </location>
</feature>
<dbReference type="eggNOG" id="COG0577">
    <property type="taxonomic scope" value="Bacteria"/>
</dbReference>
<feature type="transmembrane region" description="Helical" evidence="7">
    <location>
        <begin position="202"/>
        <end position="226"/>
    </location>
</feature>
<dbReference type="HOGENOM" id="CLU_060907_0_0_11"/>
<dbReference type="InterPro" id="IPR051125">
    <property type="entry name" value="ABC-4/HrtB_transporter"/>
</dbReference>
<dbReference type="EMBL" id="CP004354">
    <property type="protein sequence ID" value="AGG67137.1"/>
    <property type="molecule type" value="Genomic_DNA"/>
</dbReference>
<evidence type="ECO:0000256" key="4">
    <source>
        <dbReference type="ARBA" id="ARBA00022692"/>
    </source>
</evidence>
<evidence type="ECO:0000256" key="5">
    <source>
        <dbReference type="ARBA" id="ARBA00022989"/>
    </source>
</evidence>
<feature type="transmembrane region" description="Helical" evidence="7">
    <location>
        <begin position="16"/>
        <end position="39"/>
    </location>
</feature>
<keyword evidence="5 7" id="KW-1133">Transmembrane helix</keyword>
<keyword evidence="9" id="KW-0449">Lipoprotein</keyword>
<dbReference type="OrthoDB" id="5242186at2"/>
<evidence type="ECO:0000256" key="6">
    <source>
        <dbReference type="ARBA" id="ARBA00023136"/>
    </source>
</evidence>
<dbReference type="Pfam" id="PF02687">
    <property type="entry name" value="FtsX"/>
    <property type="match status" value="1"/>
</dbReference>
<dbReference type="PATRIC" id="fig|1121353.3.peg.1729"/>
<dbReference type="InterPro" id="IPR003838">
    <property type="entry name" value="ABC3_permease_C"/>
</dbReference>
<feature type="transmembrane region" description="Helical" evidence="7">
    <location>
        <begin position="291"/>
        <end position="313"/>
    </location>
</feature>
<dbReference type="Proteomes" id="UP000011760">
    <property type="component" value="Chromosome"/>
</dbReference>
<keyword evidence="2" id="KW-0813">Transport</keyword>
<evidence type="ECO:0000256" key="2">
    <source>
        <dbReference type="ARBA" id="ARBA00022448"/>
    </source>
</evidence>
<protein>
    <submittedName>
        <fullName evidence="9">ABC-type transport system, involved in lipoprotein release, permease component</fullName>
    </submittedName>
</protein>
<evidence type="ECO:0000256" key="7">
    <source>
        <dbReference type="SAM" id="Phobius"/>
    </source>
</evidence>